<keyword evidence="1" id="KW-0805">Transcription regulation</keyword>
<dbReference type="AlphaFoldDB" id="A0A9X1PTM7"/>
<name>A0A9X1PTM7_STRM4</name>
<dbReference type="Pfam" id="PF17932">
    <property type="entry name" value="TetR_C_24"/>
    <property type="match status" value="1"/>
</dbReference>
<dbReference type="GO" id="GO:0000976">
    <property type="term" value="F:transcription cis-regulatory region binding"/>
    <property type="evidence" value="ECO:0007669"/>
    <property type="project" value="TreeGrafter"/>
</dbReference>
<keyword evidence="2 4" id="KW-0238">DNA-binding</keyword>
<evidence type="ECO:0000256" key="4">
    <source>
        <dbReference type="PROSITE-ProRule" id="PRU00335"/>
    </source>
</evidence>
<dbReference type="PRINTS" id="PR00455">
    <property type="entry name" value="HTHTETR"/>
</dbReference>
<proteinExistence type="predicted"/>
<dbReference type="GO" id="GO:0003700">
    <property type="term" value="F:DNA-binding transcription factor activity"/>
    <property type="evidence" value="ECO:0007669"/>
    <property type="project" value="TreeGrafter"/>
</dbReference>
<dbReference type="PROSITE" id="PS50977">
    <property type="entry name" value="HTH_TETR_2"/>
    <property type="match status" value="1"/>
</dbReference>
<dbReference type="Proteomes" id="UP001139384">
    <property type="component" value="Unassembled WGS sequence"/>
</dbReference>
<dbReference type="InterPro" id="IPR001647">
    <property type="entry name" value="HTH_TetR"/>
</dbReference>
<dbReference type="InterPro" id="IPR041490">
    <property type="entry name" value="KstR2_TetR_C"/>
</dbReference>
<dbReference type="InterPro" id="IPR009057">
    <property type="entry name" value="Homeodomain-like_sf"/>
</dbReference>
<dbReference type="PANTHER" id="PTHR30055:SF234">
    <property type="entry name" value="HTH-TYPE TRANSCRIPTIONAL REGULATOR BETI"/>
    <property type="match status" value="1"/>
</dbReference>
<keyword evidence="7" id="KW-1185">Reference proteome</keyword>
<dbReference type="InterPro" id="IPR036271">
    <property type="entry name" value="Tet_transcr_reg_TetR-rel_C_sf"/>
</dbReference>
<evidence type="ECO:0000259" key="5">
    <source>
        <dbReference type="PROSITE" id="PS50977"/>
    </source>
</evidence>
<gene>
    <name evidence="6" type="ORF">L0P92_01815</name>
</gene>
<dbReference type="Gene3D" id="1.10.10.60">
    <property type="entry name" value="Homeodomain-like"/>
    <property type="match status" value="1"/>
</dbReference>
<dbReference type="Gene3D" id="1.10.357.10">
    <property type="entry name" value="Tetracycline Repressor, domain 2"/>
    <property type="match status" value="1"/>
</dbReference>
<sequence>MSDAPAPSNTAPRRRDPDRRQRILAAAARLVAERGYHEVGMSDIGAAAGIVGSGIYRHFGGKPAVLVAMFDRVIDDLTHAANDILARELEPSQTLRELIGAHVRITLGDRTLMRVYHNEMTNLPADDSHRLRRKQRLYIEEWVHVLEVLRPDVDDAVLRALVHAAIGAVHSTLFYQSGVPDDRLAKLMAAAAEATLFIPDVGR</sequence>
<evidence type="ECO:0000313" key="7">
    <source>
        <dbReference type="Proteomes" id="UP001139384"/>
    </source>
</evidence>
<evidence type="ECO:0000256" key="2">
    <source>
        <dbReference type="ARBA" id="ARBA00023125"/>
    </source>
</evidence>
<evidence type="ECO:0000313" key="6">
    <source>
        <dbReference type="EMBL" id="MCF1592310.1"/>
    </source>
</evidence>
<dbReference type="SUPFAM" id="SSF48498">
    <property type="entry name" value="Tetracyclin repressor-like, C-terminal domain"/>
    <property type="match status" value="1"/>
</dbReference>
<dbReference type="InterPro" id="IPR050109">
    <property type="entry name" value="HTH-type_TetR-like_transc_reg"/>
</dbReference>
<keyword evidence="3" id="KW-0804">Transcription</keyword>
<evidence type="ECO:0000256" key="3">
    <source>
        <dbReference type="ARBA" id="ARBA00023163"/>
    </source>
</evidence>
<reference evidence="6" key="1">
    <citation type="submission" date="2022-01" db="EMBL/GenBank/DDBJ databases">
        <title>Draft Genome Sequences of Seven Type Strains of the Genus Streptomyces.</title>
        <authorList>
            <person name="Aziz S."/>
            <person name="Coretto E."/>
            <person name="Chronakova A."/>
            <person name="Sproer C."/>
            <person name="Huber K."/>
            <person name="Nouioui I."/>
            <person name="Gross H."/>
        </authorList>
    </citation>
    <scope>NUCLEOTIDE SEQUENCE</scope>
    <source>
        <strain evidence="6">DSM 103493</strain>
    </source>
</reference>
<accession>A0A9X1PTM7</accession>
<dbReference type="Pfam" id="PF00440">
    <property type="entry name" value="TetR_N"/>
    <property type="match status" value="1"/>
</dbReference>
<dbReference type="RefSeq" id="WP_234760602.1">
    <property type="nucleotide sequence ID" value="NZ_JAKEIP010000004.1"/>
</dbReference>
<dbReference type="SUPFAM" id="SSF46689">
    <property type="entry name" value="Homeodomain-like"/>
    <property type="match status" value="1"/>
</dbReference>
<dbReference type="PANTHER" id="PTHR30055">
    <property type="entry name" value="HTH-TYPE TRANSCRIPTIONAL REGULATOR RUTR"/>
    <property type="match status" value="1"/>
</dbReference>
<evidence type="ECO:0000256" key="1">
    <source>
        <dbReference type="ARBA" id="ARBA00023015"/>
    </source>
</evidence>
<organism evidence="6 7">
    <name type="scientific">Streptomyces muensis</name>
    <dbReference type="NCBI Taxonomy" id="1077944"/>
    <lineage>
        <taxon>Bacteria</taxon>
        <taxon>Bacillati</taxon>
        <taxon>Actinomycetota</taxon>
        <taxon>Actinomycetes</taxon>
        <taxon>Kitasatosporales</taxon>
        <taxon>Streptomycetaceae</taxon>
        <taxon>Streptomyces</taxon>
    </lineage>
</organism>
<feature type="domain" description="HTH tetR-type" evidence="5">
    <location>
        <begin position="17"/>
        <end position="77"/>
    </location>
</feature>
<protein>
    <submittedName>
        <fullName evidence="6">TetR/AcrR family transcriptional regulator</fullName>
    </submittedName>
</protein>
<comment type="caution">
    <text evidence="6">The sequence shown here is derived from an EMBL/GenBank/DDBJ whole genome shotgun (WGS) entry which is preliminary data.</text>
</comment>
<feature type="DNA-binding region" description="H-T-H motif" evidence="4">
    <location>
        <begin position="40"/>
        <end position="59"/>
    </location>
</feature>
<dbReference type="EMBL" id="JAKEIP010000004">
    <property type="protein sequence ID" value="MCF1592310.1"/>
    <property type="molecule type" value="Genomic_DNA"/>
</dbReference>